<dbReference type="SUPFAM" id="SSF52038">
    <property type="entry name" value="Barstar-related"/>
    <property type="match status" value="1"/>
</dbReference>
<protein>
    <submittedName>
        <fullName evidence="3">Barstar (Barnase inhibitor)</fullName>
    </submittedName>
</protein>
<dbReference type="AlphaFoldDB" id="A0A1H6JC26"/>
<evidence type="ECO:0000256" key="1">
    <source>
        <dbReference type="ARBA" id="ARBA00006845"/>
    </source>
</evidence>
<proteinExistence type="inferred from homology"/>
<comment type="similarity">
    <text evidence="1">Belongs to the barstar family.</text>
</comment>
<evidence type="ECO:0000313" key="3">
    <source>
        <dbReference type="EMBL" id="SEH59381.1"/>
    </source>
</evidence>
<gene>
    <name evidence="3" type="ORF">SAMN05660691_00387</name>
</gene>
<dbReference type="InterPro" id="IPR035905">
    <property type="entry name" value="Barstar-like_sf"/>
</dbReference>
<keyword evidence="4" id="KW-1185">Reference proteome</keyword>
<dbReference type="Pfam" id="PF01337">
    <property type="entry name" value="Barstar"/>
    <property type="match status" value="1"/>
</dbReference>
<accession>A0A1H6JC26</accession>
<organism evidence="3 4">
    <name type="scientific">Rheinheimera pacifica</name>
    <dbReference type="NCBI Taxonomy" id="173990"/>
    <lineage>
        <taxon>Bacteria</taxon>
        <taxon>Pseudomonadati</taxon>
        <taxon>Pseudomonadota</taxon>
        <taxon>Gammaproteobacteria</taxon>
        <taxon>Chromatiales</taxon>
        <taxon>Chromatiaceae</taxon>
        <taxon>Rheinheimera</taxon>
    </lineage>
</organism>
<feature type="domain" description="Barstar (barnase inhibitor)" evidence="2">
    <location>
        <begin position="3"/>
        <end position="87"/>
    </location>
</feature>
<name>A0A1H6JC26_9GAMM</name>
<dbReference type="RefSeq" id="WP_092789594.1">
    <property type="nucleotide sequence ID" value="NZ_FNXF01000001.1"/>
</dbReference>
<dbReference type="OrthoDB" id="7575400at2"/>
<dbReference type="InterPro" id="IPR000468">
    <property type="entry name" value="Barstar"/>
</dbReference>
<dbReference type="Gene3D" id="3.30.370.10">
    <property type="entry name" value="Barstar-like"/>
    <property type="match status" value="1"/>
</dbReference>
<evidence type="ECO:0000313" key="4">
    <source>
        <dbReference type="Proteomes" id="UP000199371"/>
    </source>
</evidence>
<sequence length="88" mass="10113">MTQLDVSSISTSEELHSLLASVFKFPDYYGKNWDAFDECIRDFPPEEPIYIMGISQLSEQLPREADLLKSCLQEFANEQSVPFQVYVS</sequence>
<dbReference type="Proteomes" id="UP000199371">
    <property type="component" value="Unassembled WGS sequence"/>
</dbReference>
<reference evidence="4" key="1">
    <citation type="submission" date="2016-10" db="EMBL/GenBank/DDBJ databases">
        <authorList>
            <person name="Varghese N."/>
            <person name="Submissions S."/>
        </authorList>
    </citation>
    <scope>NUCLEOTIDE SEQUENCE [LARGE SCALE GENOMIC DNA]</scope>
    <source>
        <strain evidence="4">DSM 17616</strain>
    </source>
</reference>
<evidence type="ECO:0000259" key="2">
    <source>
        <dbReference type="Pfam" id="PF01337"/>
    </source>
</evidence>
<dbReference type="EMBL" id="FNXF01000001">
    <property type="protein sequence ID" value="SEH59381.1"/>
    <property type="molecule type" value="Genomic_DNA"/>
</dbReference>
<dbReference type="STRING" id="173990.SAMN05660691_00387"/>